<dbReference type="OrthoDB" id="443318at2759"/>
<dbReference type="VEuPathDB" id="TriTrypDB:BSAL_19265"/>
<dbReference type="PANTHER" id="PTHR11802:SF201">
    <property type="entry name" value="CARBOXYPEPTIDASE"/>
    <property type="match status" value="1"/>
</dbReference>
<keyword evidence="4" id="KW-1185">Reference proteome</keyword>
<proteinExistence type="inferred from homology"/>
<dbReference type="EMBL" id="CYKH01001705">
    <property type="protein sequence ID" value="CUG89096.1"/>
    <property type="molecule type" value="Genomic_DNA"/>
</dbReference>
<dbReference type="OMA" id="WYTGGQV"/>
<feature type="chain" id="PRO_5006520287" description="Carboxypeptidase" evidence="2">
    <location>
        <begin position="19"/>
        <end position="374"/>
    </location>
</feature>
<dbReference type="SUPFAM" id="SSF53474">
    <property type="entry name" value="alpha/beta-Hydrolases"/>
    <property type="match status" value="1"/>
</dbReference>
<dbReference type="PROSITE" id="PS00131">
    <property type="entry name" value="CARBOXYPEPT_SER_SER"/>
    <property type="match status" value="1"/>
</dbReference>
<evidence type="ECO:0000256" key="1">
    <source>
        <dbReference type="ARBA" id="ARBA00009431"/>
    </source>
</evidence>
<protein>
    <recommendedName>
        <fullName evidence="2">Carboxypeptidase</fullName>
        <ecNumber evidence="2">3.4.16.-</ecNumber>
    </recommendedName>
</protein>
<dbReference type="GO" id="GO:0004185">
    <property type="term" value="F:serine-type carboxypeptidase activity"/>
    <property type="evidence" value="ECO:0007669"/>
    <property type="project" value="UniProtKB-UniRule"/>
</dbReference>
<evidence type="ECO:0000256" key="2">
    <source>
        <dbReference type="RuleBase" id="RU361156"/>
    </source>
</evidence>
<dbReference type="InterPro" id="IPR001563">
    <property type="entry name" value="Peptidase_S10"/>
</dbReference>
<evidence type="ECO:0000313" key="3">
    <source>
        <dbReference type="EMBL" id="CUG89096.1"/>
    </source>
</evidence>
<evidence type="ECO:0000313" key="4">
    <source>
        <dbReference type="Proteomes" id="UP000051952"/>
    </source>
</evidence>
<dbReference type="PRINTS" id="PR00724">
    <property type="entry name" value="CRBOXYPTASEC"/>
</dbReference>
<dbReference type="InterPro" id="IPR029058">
    <property type="entry name" value="AB_hydrolase_fold"/>
</dbReference>
<dbReference type="PANTHER" id="PTHR11802">
    <property type="entry name" value="SERINE PROTEASE FAMILY S10 SERINE CARBOXYPEPTIDASE"/>
    <property type="match status" value="1"/>
</dbReference>
<gene>
    <name evidence="3" type="ORF">BSAL_19265</name>
</gene>
<dbReference type="AlphaFoldDB" id="A0A0S4JGL3"/>
<dbReference type="InterPro" id="IPR018202">
    <property type="entry name" value="Ser_caboxypep_ser_AS"/>
</dbReference>
<accession>A0A0S4JGL3</accession>
<keyword evidence="2 3" id="KW-0121">Carboxypeptidase</keyword>
<reference evidence="4" key="1">
    <citation type="submission" date="2015-09" db="EMBL/GenBank/DDBJ databases">
        <authorList>
            <consortium name="Pathogen Informatics"/>
        </authorList>
    </citation>
    <scope>NUCLEOTIDE SEQUENCE [LARGE SCALE GENOMIC DNA]</scope>
    <source>
        <strain evidence="4">Lake Konstanz</strain>
    </source>
</reference>
<name>A0A0S4JGL3_BODSA</name>
<dbReference type="Pfam" id="PF00450">
    <property type="entry name" value="Peptidase_S10"/>
    <property type="match status" value="2"/>
</dbReference>
<dbReference type="Proteomes" id="UP000051952">
    <property type="component" value="Unassembled WGS sequence"/>
</dbReference>
<feature type="signal peptide" evidence="2">
    <location>
        <begin position="1"/>
        <end position="18"/>
    </location>
</feature>
<keyword evidence="2" id="KW-0645">Protease</keyword>
<dbReference type="GO" id="GO:0006508">
    <property type="term" value="P:proteolysis"/>
    <property type="evidence" value="ECO:0007669"/>
    <property type="project" value="UniProtKB-KW"/>
</dbReference>
<comment type="similarity">
    <text evidence="1 2">Belongs to the peptidase S10 family.</text>
</comment>
<feature type="non-terminal residue" evidence="3">
    <location>
        <position position="374"/>
    </location>
</feature>
<dbReference type="Gene3D" id="3.40.50.1820">
    <property type="entry name" value="alpha/beta hydrolase"/>
    <property type="match status" value="1"/>
</dbReference>
<keyword evidence="2" id="KW-0732">Signal</keyword>
<sequence>MALKVALVASALVAAVLAAPAADLIHSLPVYGQLLSNNYAGYVPLGDGRKSFYWFVESENKPKTDPLVLWLNGGPGCSSLLGLLEENGPYVMRHGGSFVQNEFRWQTNASILYLESPAGVGFSVDSTPPIEWGDDNTARASYAFLNKWFELFPEYTTNDFHIGGESYAGHYVPQLAEQILNGSNTVLKSHMKGFMVGNPCTGDIGCNNPDPTLDVFLRYNGFRPLNTSVPTDGTANYDPYDLLVPTCDNDQLMSRVPFAHPVLDAYRRKKAKLGAAPAPYGPCADNYVTSWLNREDVKAAIHAEDNITWVECSNTLNYNFNNNGVVYLYKRFFAETNWNILIYSGTSDSIVNFVQTQTIVNSMNRTLKVNEFQA</sequence>
<keyword evidence="2" id="KW-0378">Hydrolase</keyword>
<organism evidence="3 4">
    <name type="scientific">Bodo saltans</name>
    <name type="common">Flagellated protozoan</name>
    <dbReference type="NCBI Taxonomy" id="75058"/>
    <lineage>
        <taxon>Eukaryota</taxon>
        <taxon>Discoba</taxon>
        <taxon>Euglenozoa</taxon>
        <taxon>Kinetoplastea</taxon>
        <taxon>Metakinetoplastina</taxon>
        <taxon>Eubodonida</taxon>
        <taxon>Bodonidae</taxon>
        <taxon>Bodo</taxon>
    </lineage>
</organism>
<dbReference type="EC" id="3.4.16.-" evidence="2"/>